<protein>
    <recommendedName>
        <fullName evidence="2">CRIB domain-containing protein</fullName>
    </recommendedName>
</protein>
<evidence type="ECO:0000259" key="2">
    <source>
        <dbReference type="PROSITE" id="PS50108"/>
    </source>
</evidence>
<dbReference type="InterPro" id="IPR036936">
    <property type="entry name" value="CRIB_dom_sf"/>
</dbReference>
<organism evidence="3 4">
    <name type="scientific">Nyssa sinensis</name>
    <dbReference type="NCBI Taxonomy" id="561372"/>
    <lineage>
        <taxon>Eukaryota</taxon>
        <taxon>Viridiplantae</taxon>
        <taxon>Streptophyta</taxon>
        <taxon>Embryophyta</taxon>
        <taxon>Tracheophyta</taxon>
        <taxon>Spermatophyta</taxon>
        <taxon>Magnoliopsida</taxon>
        <taxon>eudicotyledons</taxon>
        <taxon>Gunneridae</taxon>
        <taxon>Pentapetalae</taxon>
        <taxon>asterids</taxon>
        <taxon>Cornales</taxon>
        <taxon>Nyssaceae</taxon>
        <taxon>Nyssa</taxon>
    </lineage>
</organism>
<accession>A0A5J5BJU1</accession>
<feature type="compositionally biased region" description="Basic and acidic residues" evidence="1">
    <location>
        <begin position="170"/>
        <end position="179"/>
    </location>
</feature>
<dbReference type="PROSITE" id="PS50108">
    <property type="entry name" value="CRIB"/>
    <property type="match status" value="1"/>
</dbReference>
<dbReference type="OrthoDB" id="4206278at2759"/>
<dbReference type="EMBL" id="CM018034">
    <property type="protein sequence ID" value="KAA8543395.1"/>
    <property type="molecule type" value="Genomic_DNA"/>
</dbReference>
<feature type="compositionally biased region" description="Polar residues" evidence="1">
    <location>
        <begin position="81"/>
        <end position="95"/>
    </location>
</feature>
<feature type="domain" description="CRIB" evidence="2">
    <location>
        <begin position="52"/>
        <end position="65"/>
    </location>
</feature>
<feature type="region of interest" description="Disordered" evidence="1">
    <location>
        <begin position="14"/>
        <end position="248"/>
    </location>
</feature>
<sequence length="271" mass="29835">MEFRLPLAIQSSLDIKIQKGKPFQPHPRPQPELERRSAVARGQDDKEPEMQIGNPTDVKHVAHIGWDGPSIDSPSWMKDYNSPQGCQSGPLNNNGETRENPEVNWVSEDPRSSQTQNTSARGFCELPKSSRRQSLPDGSLGSESMTQDRSTKSTSRHSRQHQSIGSASKDSWDSTKPTRQDSSFGSDLSSQNPPEISKKSRRKKSKESVSIGSTRSSSRSKANTSNSYTSPFSDPGPEPGSIAACNGNEFCQTSSLKPLEQEEEKDRNGIC</sequence>
<feature type="compositionally biased region" description="Polar residues" evidence="1">
    <location>
        <begin position="180"/>
        <end position="194"/>
    </location>
</feature>
<dbReference type="CDD" id="cd00132">
    <property type="entry name" value="CRIB"/>
    <property type="match status" value="1"/>
</dbReference>
<name>A0A5J5BJU1_9ASTE</name>
<gene>
    <name evidence="3" type="ORF">F0562_021110</name>
</gene>
<dbReference type="Pfam" id="PF00786">
    <property type="entry name" value="PBD"/>
    <property type="match status" value="1"/>
</dbReference>
<evidence type="ECO:0000313" key="3">
    <source>
        <dbReference type="EMBL" id="KAA8543395.1"/>
    </source>
</evidence>
<dbReference type="Gene3D" id="3.90.810.10">
    <property type="entry name" value="CRIB domain"/>
    <property type="match status" value="1"/>
</dbReference>
<dbReference type="AlphaFoldDB" id="A0A5J5BJU1"/>
<evidence type="ECO:0000256" key="1">
    <source>
        <dbReference type="SAM" id="MobiDB-lite"/>
    </source>
</evidence>
<evidence type="ECO:0000313" key="4">
    <source>
        <dbReference type="Proteomes" id="UP000325577"/>
    </source>
</evidence>
<dbReference type="PANTHER" id="PTHR46325:SF39">
    <property type="entry name" value="CRIB DOMAIN-CONTAINING PROTEIN RIC8"/>
    <property type="match status" value="1"/>
</dbReference>
<dbReference type="Proteomes" id="UP000325577">
    <property type="component" value="Linkage Group LG11"/>
</dbReference>
<proteinExistence type="predicted"/>
<keyword evidence="4" id="KW-1185">Reference proteome</keyword>
<dbReference type="InterPro" id="IPR000095">
    <property type="entry name" value="CRIB_dom"/>
</dbReference>
<dbReference type="SMART" id="SM00285">
    <property type="entry name" value="PBD"/>
    <property type="match status" value="1"/>
</dbReference>
<dbReference type="PANTHER" id="PTHR46325">
    <property type="entry name" value="CRIB DOMAIN-CONTAINING PROTEIN RIC8"/>
    <property type="match status" value="1"/>
</dbReference>
<reference evidence="3 4" key="1">
    <citation type="submission" date="2019-09" db="EMBL/GenBank/DDBJ databases">
        <title>A chromosome-level genome assembly of the Chinese tupelo Nyssa sinensis.</title>
        <authorList>
            <person name="Yang X."/>
            <person name="Kang M."/>
            <person name="Yang Y."/>
            <person name="Xiong H."/>
            <person name="Wang M."/>
            <person name="Zhang Z."/>
            <person name="Wang Z."/>
            <person name="Wu H."/>
            <person name="Ma T."/>
            <person name="Liu J."/>
            <person name="Xi Z."/>
        </authorList>
    </citation>
    <scope>NUCLEOTIDE SEQUENCE [LARGE SCALE GENOMIC DNA]</scope>
    <source>
        <strain evidence="3">J267</strain>
        <tissue evidence="3">Leaf</tissue>
    </source>
</reference>
<feature type="compositionally biased region" description="Low complexity" evidence="1">
    <location>
        <begin position="208"/>
        <end position="227"/>
    </location>
</feature>
<feature type="compositionally biased region" description="Basic and acidic residues" evidence="1">
    <location>
        <begin position="29"/>
        <end position="49"/>
    </location>
</feature>